<dbReference type="AlphaFoldDB" id="A0A9W7MIB6"/>
<dbReference type="SUPFAM" id="SSF56219">
    <property type="entry name" value="DNase I-like"/>
    <property type="match status" value="1"/>
</dbReference>
<dbReference type="PANTHER" id="PTHR35218:SF9">
    <property type="entry name" value="ENDONUCLEASE_EXONUCLEASE_PHOSPHATASE DOMAIN-CONTAINING PROTEIN"/>
    <property type="match status" value="1"/>
</dbReference>
<reference evidence="2" key="1">
    <citation type="submission" date="2023-05" db="EMBL/GenBank/DDBJ databases">
        <title>Genome and transcriptome analyses reveal genes involved in the formation of fine ridges on petal epidermal cells in Hibiscus trionum.</title>
        <authorList>
            <person name="Koshimizu S."/>
            <person name="Masuda S."/>
            <person name="Ishii T."/>
            <person name="Shirasu K."/>
            <person name="Hoshino A."/>
            <person name="Arita M."/>
        </authorList>
    </citation>
    <scope>NUCLEOTIDE SEQUENCE</scope>
    <source>
        <strain evidence="2">Hamamatsu line</strain>
    </source>
</reference>
<name>A0A9W7MIB6_HIBTR</name>
<dbReference type="Pfam" id="PF03372">
    <property type="entry name" value="Exo_endo_phos"/>
    <property type="match status" value="1"/>
</dbReference>
<dbReference type="Gene3D" id="3.60.10.10">
    <property type="entry name" value="Endonuclease/exonuclease/phosphatase"/>
    <property type="match status" value="1"/>
</dbReference>
<dbReference type="InterPro" id="IPR036691">
    <property type="entry name" value="Endo/exonu/phosph_ase_sf"/>
</dbReference>
<organism evidence="2 3">
    <name type="scientific">Hibiscus trionum</name>
    <name type="common">Flower of an hour</name>
    <dbReference type="NCBI Taxonomy" id="183268"/>
    <lineage>
        <taxon>Eukaryota</taxon>
        <taxon>Viridiplantae</taxon>
        <taxon>Streptophyta</taxon>
        <taxon>Embryophyta</taxon>
        <taxon>Tracheophyta</taxon>
        <taxon>Spermatophyta</taxon>
        <taxon>Magnoliopsida</taxon>
        <taxon>eudicotyledons</taxon>
        <taxon>Gunneridae</taxon>
        <taxon>Pentapetalae</taxon>
        <taxon>rosids</taxon>
        <taxon>malvids</taxon>
        <taxon>Malvales</taxon>
        <taxon>Malvaceae</taxon>
        <taxon>Malvoideae</taxon>
        <taxon>Hibiscus</taxon>
    </lineage>
</organism>
<evidence type="ECO:0000313" key="3">
    <source>
        <dbReference type="Proteomes" id="UP001165190"/>
    </source>
</evidence>
<protein>
    <recommendedName>
        <fullName evidence="1">Endonuclease/exonuclease/phosphatase domain-containing protein</fullName>
    </recommendedName>
</protein>
<dbReference type="GO" id="GO:0003824">
    <property type="term" value="F:catalytic activity"/>
    <property type="evidence" value="ECO:0007669"/>
    <property type="project" value="InterPro"/>
</dbReference>
<evidence type="ECO:0000259" key="1">
    <source>
        <dbReference type="Pfam" id="PF03372"/>
    </source>
</evidence>
<sequence length="205" mass="23403">MKILSWNVRGLGQSQTIGCLRNVLRDVNPTIIFLIETKLQCSRMEKVQKSCGYQFGIDFSSNGRSGGLSLAWKSNCKVTLCSFSAHHINVLFDEDMDGFSCRLTSFYGAPEVENMAASWNSLRQLNDLPDTPWLVLGDFNELLFVLEKYGSRLRNAQQMENFRSTLVDCSLEDVGYRGSWFTWEWGRFQSKNIRERLDRGVANAS</sequence>
<dbReference type="EMBL" id="BSYR01000035">
    <property type="protein sequence ID" value="GMJ01587.1"/>
    <property type="molecule type" value="Genomic_DNA"/>
</dbReference>
<gene>
    <name evidence="2" type="ORF">HRI_003827900</name>
</gene>
<comment type="caution">
    <text evidence="2">The sequence shown here is derived from an EMBL/GenBank/DDBJ whole genome shotgun (WGS) entry which is preliminary data.</text>
</comment>
<dbReference type="PANTHER" id="PTHR35218">
    <property type="entry name" value="RNASE H DOMAIN-CONTAINING PROTEIN"/>
    <property type="match status" value="1"/>
</dbReference>
<accession>A0A9W7MIB6</accession>
<keyword evidence="3" id="KW-1185">Reference proteome</keyword>
<evidence type="ECO:0000313" key="2">
    <source>
        <dbReference type="EMBL" id="GMJ01587.1"/>
    </source>
</evidence>
<proteinExistence type="predicted"/>
<dbReference type="InterPro" id="IPR005135">
    <property type="entry name" value="Endo/exonuclease/phosphatase"/>
</dbReference>
<dbReference type="OrthoDB" id="1303575at2759"/>
<feature type="domain" description="Endonuclease/exonuclease/phosphatase" evidence="1">
    <location>
        <begin position="4"/>
        <end position="199"/>
    </location>
</feature>
<dbReference type="Proteomes" id="UP001165190">
    <property type="component" value="Unassembled WGS sequence"/>
</dbReference>